<sequence length="407" mass="47272">MIFYLFFLILVFVLAFVNNKISKKIFYPPLYLCFLWIFFVFLHLIYNLLLSYKPNVLSAKVLSYFLCVILLFSFGGIIARGLNKNRSNYRVKMVLNKRVLKILFYLNIVFFLKFILTIKSITGSYFDLLLFRYYTSVEGVDIGLIKYSITFAVFSMLLFLTDFYNRDIKSLKLKIRLGVMFLIAFSFAVLSASRGTFLFLLISCLGVYSIYNKINIKLVLKTVGITLAIFITMATIMKKSMPNEHNSSKSYSAIDKVEYLLYSYGSLPLSAFDKFLNESYTITYGDILLRFPKAILYKVGVSDTSPGNLVERYVKVPDLVNVHTAFYKLIKDFGVIYSLLFMFLIGFLHTHFFIGANKSFGKLIGYSTMLFPLTMTFFEENYVSILSTWIQLGLFVYMAKYFIKYEY</sequence>
<comment type="caution">
    <text evidence="2">The sequence shown here is derived from an EMBL/GenBank/DDBJ whole genome shotgun (WGS) entry which is preliminary data.</text>
</comment>
<keyword evidence="1" id="KW-0812">Transmembrane</keyword>
<keyword evidence="1" id="KW-0472">Membrane</keyword>
<dbReference type="EMBL" id="SMZJ02000002">
    <property type="protein sequence ID" value="TWO33982.1"/>
    <property type="molecule type" value="Genomic_DNA"/>
</dbReference>
<keyword evidence="3" id="KW-1185">Reference proteome</keyword>
<feature type="transmembrane region" description="Helical" evidence="1">
    <location>
        <begin position="384"/>
        <end position="403"/>
    </location>
</feature>
<organism evidence="2 3">
    <name type="scientific">Seonamhaeicola sediminis</name>
    <dbReference type="NCBI Taxonomy" id="2528206"/>
    <lineage>
        <taxon>Bacteria</taxon>
        <taxon>Pseudomonadati</taxon>
        <taxon>Bacteroidota</taxon>
        <taxon>Flavobacteriia</taxon>
        <taxon>Flavobacteriales</taxon>
        <taxon>Flavobacteriaceae</taxon>
    </lineage>
</organism>
<feature type="transmembrane region" description="Helical" evidence="1">
    <location>
        <begin position="6"/>
        <end position="22"/>
    </location>
</feature>
<feature type="transmembrane region" description="Helical" evidence="1">
    <location>
        <begin position="173"/>
        <end position="190"/>
    </location>
</feature>
<evidence type="ECO:0000256" key="1">
    <source>
        <dbReference type="SAM" id="Phobius"/>
    </source>
</evidence>
<feature type="transmembrane region" description="Helical" evidence="1">
    <location>
        <begin position="102"/>
        <end position="122"/>
    </location>
</feature>
<proteinExistence type="predicted"/>
<feature type="transmembrane region" description="Helical" evidence="1">
    <location>
        <begin position="29"/>
        <end position="49"/>
    </location>
</feature>
<dbReference type="Proteomes" id="UP000295814">
    <property type="component" value="Unassembled WGS sequence"/>
</dbReference>
<keyword evidence="1" id="KW-1133">Transmembrane helix</keyword>
<feature type="transmembrane region" description="Helical" evidence="1">
    <location>
        <begin position="61"/>
        <end position="82"/>
    </location>
</feature>
<reference evidence="2 3" key="1">
    <citation type="submission" date="2019-03" db="EMBL/GenBank/DDBJ databases">
        <authorList>
            <person name="Zhong Y.L."/>
        </authorList>
    </citation>
    <scope>NUCLEOTIDE SEQUENCE [LARGE SCALE GENOMIC DNA]</scope>
    <source>
        <strain evidence="2 3">W255</strain>
    </source>
</reference>
<dbReference type="NCBIfam" id="TIGR04370">
    <property type="entry name" value="glyco_rpt_poly"/>
    <property type="match status" value="1"/>
</dbReference>
<dbReference type="OrthoDB" id="1490430at2"/>
<evidence type="ECO:0000313" key="2">
    <source>
        <dbReference type="EMBL" id="TWO33982.1"/>
    </source>
</evidence>
<feature type="transmembrane region" description="Helical" evidence="1">
    <location>
        <begin position="218"/>
        <end position="237"/>
    </location>
</feature>
<protein>
    <submittedName>
        <fullName evidence="2">Oligosaccharide repeat unit polymerase</fullName>
    </submittedName>
</protein>
<reference evidence="2 3" key="2">
    <citation type="submission" date="2019-07" db="EMBL/GenBank/DDBJ databases">
        <title>Seonamhaeicola sp. W255 draft genome.</title>
        <authorList>
            <person name="Zhang X.-Y."/>
            <person name="Zhang R."/>
            <person name="Zhong Y.-L."/>
            <person name="Du Z.-J."/>
        </authorList>
    </citation>
    <scope>NUCLEOTIDE SEQUENCE [LARGE SCALE GENOMIC DNA]</scope>
    <source>
        <strain evidence="2 3">W255</strain>
    </source>
</reference>
<feature type="transmembrane region" description="Helical" evidence="1">
    <location>
        <begin position="335"/>
        <end position="353"/>
    </location>
</feature>
<evidence type="ECO:0000313" key="3">
    <source>
        <dbReference type="Proteomes" id="UP000295814"/>
    </source>
</evidence>
<name>A0A562YGP1_9FLAO</name>
<dbReference type="AlphaFoldDB" id="A0A562YGP1"/>
<feature type="transmembrane region" description="Helical" evidence="1">
    <location>
        <begin position="142"/>
        <end position="161"/>
    </location>
</feature>
<gene>
    <name evidence="2" type="ORF">E1J38_004185</name>
</gene>
<accession>A0A562YGP1</accession>
<dbReference type="RefSeq" id="WP_133355694.1">
    <property type="nucleotide sequence ID" value="NZ_SMZJ02000002.1"/>
</dbReference>